<evidence type="ECO:0000256" key="1">
    <source>
        <dbReference type="ARBA" id="ARBA00008575"/>
    </source>
</evidence>
<protein>
    <recommendedName>
        <fullName evidence="6">ABC transporter domain-containing protein</fullName>
    </recommendedName>
</protein>
<dbReference type="Proteomes" id="UP001189429">
    <property type="component" value="Unassembled WGS sequence"/>
</dbReference>
<keyword evidence="5" id="KW-0472">Membrane</keyword>
<reference evidence="7" key="1">
    <citation type="submission" date="2023-10" db="EMBL/GenBank/DDBJ databases">
        <authorList>
            <person name="Chen Y."/>
            <person name="Shah S."/>
            <person name="Dougan E. K."/>
            <person name="Thang M."/>
            <person name="Chan C."/>
        </authorList>
    </citation>
    <scope>NUCLEOTIDE SEQUENCE [LARGE SCALE GENOMIC DNA]</scope>
</reference>
<dbReference type="InterPro" id="IPR003439">
    <property type="entry name" value="ABC_transporter-like_ATP-bd"/>
</dbReference>
<sequence length="135" mass="14883">MPSRSATILRRRHENEPRGAFRADPRVLPDDAQGRWMRSHRKVVVRNAELRAPGSGQLLIGGLSLSLSRGERLLVVGPSGCGKTSLLRMIAGLWQPTEGALEEAPPAGQLFFVPQKPYMTLGSLREQLSYPRGQD</sequence>
<evidence type="ECO:0000256" key="3">
    <source>
        <dbReference type="ARBA" id="ARBA00022692"/>
    </source>
</evidence>
<evidence type="ECO:0000256" key="5">
    <source>
        <dbReference type="ARBA" id="ARBA00023136"/>
    </source>
</evidence>
<keyword evidence="2" id="KW-0813">Transport</keyword>
<keyword evidence="3" id="KW-0812">Transmembrane</keyword>
<dbReference type="InterPro" id="IPR050835">
    <property type="entry name" value="ABC_transporter_sub-D"/>
</dbReference>
<gene>
    <name evidence="7" type="ORF">PCOR1329_LOCUS67213</name>
</gene>
<accession>A0ABN9WGT0</accession>
<evidence type="ECO:0000313" key="8">
    <source>
        <dbReference type="Proteomes" id="UP001189429"/>
    </source>
</evidence>
<keyword evidence="8" id="KW-1185">Reference proteome</keyword>
<comment type="similarity">
    <text evidence="1">Belongs to the ABC transporter superfamily. ABCD family. Peroxisomal fatty acyl CoA transporter (TC 3.A.1.203) subfamily.</text>
</comment>
<comment type="caution">
    <text evidence="7">The sequence shown here is derived from an EMBL/GenBank/DDBJ whole genome shotgun (WGS) entry which is preliminary data.</text>
</comment>
<organism evidence="7 8">
    <name type="scientific">Prorocentrum cordatum</name>
    <dbReference type="NCBI Taxonomy" id="2364126"/>
    <lineage>
        <taxon>Eukaryota</taxon>
        <taxon>Sar</taxon>
        <taxon>Alveolata</taxon>
        <taxon>Dinophyceae</taxon>
        <taxon>Prorocentrales</taxon>
        <taxon>Prorocentraceae</taxon>
        <taxon>Prorocentrum</taxon>
    </lineage>
</organism>
<dbReference type="PANTHER" id="PTHR11384">
    <property type="entry name" value="ATP-BINDING CASSETTE, SUB-FAMILY D MEMBER"/>
    <property type="match status" value="1"/>
</dbReference>
<evidence type="ECO:0000256" key="4">
    <source>
        <dbReference type="ARBA" id="ARBA00022989"/>
    </source>
</evidence>
<proteinExistence type="inferred from homology"/>
<dbReference type="Gene3D" id="3.40.50.300">
    <property type="entry name" value="P-loop containing nucleotide triphosphate hydrolases"/>
    <property type="match status" value="1"/>
</dbReference>
<dbReference type="EMBL" id="CAUYUJ010018701">
    <property type="protein sequence ID" value="CAK0885651.1"/>
    <property type="molecule type" value="Genomic_DNA"/>
</dbReference>
<feature type="non-terminal residue" evidence="7">
    <location>
        <position position="135"/>
    </location>
</feature>
<keyword evidence="4" id="KW-1133">Transmembrane helix</keyword>
<evidence type="ECO:0000256" key="2">
    <source>
        <dbReference type="ARBA" id="ARBA00022448"/>
    </source>
</evidence>
<evidence type="ECO:0000313" key="7">
    <source>
        <dbReference type="EMBL" id="CAK0885651.1"/>
    </source>
</evidence>
<dbReference type="InterPro" id="IPR027417">
    <property type="entry name" value="P-loop_NTPase"/>
</dbReference>
<name>A0ABN9WGT0_9DINO</name>
<dbReference type="SUPFAM" id="SSF52540">
    <property type="entry name" value="P-loop containing nucleoside triphosphate hydrolases"/>
    <property type="match status" value="1"/>
</dbReference>
<evidence type="ECO:0000259" key="6">
    <source>
        <dbReference type="Pfam" id="PF00005"/>
    </source>
</evidence>
<dbReference type="PANTHER" id="PTHR11384:SF55">
    <property type="entry name" value="ATP-BINDING CASSETTE TRANSPORTER"/>
    <property type="match status" value="1"/>
</dbReference>
<dbReference type="Pfam" id="PF00005">
    <property type="entry name" value="ABC_tran"/>
    <property type="match status" value="1"/>
</dbReference>
<feature type="domain" description="ABC transporter" evidence="6">
    <location>
        <begin position="62"/>
        <end position="101"/>
    </location>
</feature>